<gene>
    <name evidence="3" type="ordered locus">ETA_06420</name>
</gene>
<reference evidence="3 4" key="1">
    <citation type="journal article" date="2008" name="Environ. Microbiol.">
        <title>The genome of Erwinia tasmaniensis strain Et1/99, a non-pathogenic bacterium in the genus Erwinia.</title>
        <authorList>
            <person name="Kube M."/>
            <person name="Migdoll A.M."/>
            <person name="Mueller I."/>
            <person name="Kuhl H."/>
            <person name="Beck A."/>
            <person name="Reinhardt R."/>
            <person name="Geider K."/>
        </authorList>
    </citation>
    <scope>NUCLEOTIDE SEQUENCE [LARGE SCALE GENOMIC DNA]</scope>
    <source>
        <strain evidence="4">DSM 17950 / CFBP 7177 / CIP 109463 / NCPPB 4357 / Et1/99</strain>
    </source>
</reference>
<dbReference type="AlphaFoldDB" id="B2VH63"/>
<organism evidence="3 4">
    <name type="scientific">Erwinia tasmaniensis (strain DSM 17950 / CFBP 7177 / CIP 109463 / NCPPB 4357 / Et1/99)</name>
    <dbReference type="NCBI Taxonomy" id="465817"/>
    <lineage>
        <taxon>Bacteria</taxon>
        <taxon>Pseudomonadati</taxon>
        <taxon>Pseudomonadota</taxon>
        <taxon>Gammaproteobacteria</taxon>
        <taxon>Enterobacterales</taxon>
        <taxon>Erwiniaceae</taxon>
        <taxon>Erwinia</taxon>
    </lineage>
</organism>
<dbReference type="Pfam" id="PF09937">
    <property type="entry name" value="DUF2169"/>
    <property type="match status" value="1"/>
</dbReference>
<evidence type="ECO:0000259" key="2">
    <source>
        <dbReference type="Pfam" id="PF09937"/>
    </source>
</evidence>
<evidence type="ECO:0000313" key="3">
    <source>
        <dbReference type="EMBL" id="CAO95688.1"/>
    </source>
</evidence>
<dbReference type="InterPro" id="IPR018683">
    <property type="entry name" value="DUF2169"/>
</dbReference>
<dbReference type="STRING" id="465817.ETA_06420"/>
<dbReference type="eggNOG" id="COG5351">
    <property type="taxonomic scope" value="Bacteria"/>
</dbReference>
<keyword evidence="4" id="KW-1185">Reference proteome</keyword>
<protein>
    <recommendedName>
        <fullName evidence="2">DUF2169 domain-containing protein</fullName>
    </recommendedName>
</protein>
<accession>B2VH63</accession>
<feature type="region of interest" description="Disordered" evidence="1">
    <location>
        <begin position="359"/>
        <end position="384"/>
    </location>
</feature>
<feature type="domain" description="DUF2169" evidence="2">
    <location>
        <begin position="27"/>
        <end position="324"/>
    </location>
</feature>
<sequence>MQNFINLTPFPALQFESLDQQDHGFTSVVARLSYDLDIHSGTLRLCKEQGELVEQDEYFGETGRSSTRFESDLAPYKPRLDVVINATAWAPQDNAVKSFTAGIRIGEATRLIRIFGAREWRKMIASWQLGEAKPIASLDLRYEYAVGGFYQPAGAEPIASPANTVGMGWYPRAILKQTKVQRLPAPQIEWVTHPVENIDRAIAPAGFGFYGRGWQGRIEHAGSYDQAWQRDRHPLLPQDFSFDYWNGAHPWLQFPLPEPLKRLPVSLRYLVAASEVADQQIHLSVPVESLFIFLTTEQGAGVAQDMRLDTLVIDLPTRKIHCSYRTVVSELMSPVMTELRFIAEEERQQQQMLAARLNGDPHSSGFVPLPPSLLKQRQPGEADG</sequence>
<proteinExistence type="predicted"/>
<evidence type="ECO:0000313" key="4">
    <source>
        <dbReference type="Proteomes" id="UP000001726"/>
    </source>
</evidence>
<dbReference type="KEGG" id="eta:ETA_06420"/>
<dbReference type="EMBL" id="CU468135">
    <property type="protein sequence ID" value="CAO95688.1"/>
    <property type="molecule type" value="Genomic_DNA"/>
</dbReference>
<name>B2VH63_ERWT9</name>
<dbReference type="OrthoDB" id="237820at2"/>
<evidence type="ECO:0000256" key="1">
    <source>
        <dbReference type="SAM" id="MobiDB-lite"/>
    </source>
</evidence>
<dbReference type="Proteomes" id="UP000001726">
    <property type="component" value="Chromosome"/>
</dbReference>
<dbReference type="HOGENOM" id="CLU_045796_0_0_6"/>
<dbReference type="RefSeq" id="WP_012440391.1">
    <property type="nucleotide sequence ID" value="NC_010694.1"/>
</dbReference>